<keyword evidence="3" id="KW-1185">Reference proteome</keyword>
<evidence type="ECO:0000313" key="3">
    <source>
        <dbReference type="Proteomes" id="UP000027946"/>
    </source>
</evidence>
<proteinExistence type="predicted"/>
<dbReference type="PROSITE" id="PS51257">
    <property type="entry name" value="PROKAR_LIPOPROTEIN"/>
    <property type="match status" value="1"/>
</dbReference>
<comment type="caution">
    <text evidence="2">The sequence shown here is derived from an EMBL/GenBank/DDBJ whole genome shotgun (WGS) entry which is preliminary data.</text>
</comment>
<reference evidence="2 3" key="1">
    <citation type="submission" date="2014-03" db="EMBL/GenBank/DDBJ databases">
        <title>Genome sequence of Clostridium litorale W6, DSM 5388.</title>
        <authorList>
            <person name="Poehlein A."/>
            <person name="Jagirdar A."/>
            <person name="Khonsari B."/>
            <person name="Chibani C.M."/>
            <person name="Gutierrez Gutierrez D.A."/>
            <person name="Davydova E."/>
            <person name="Alghaithi H.S."/>
            <person name="Nair K.P."/>
            <person name="Dhamotharan K."/>
            <person name="Chandran L."/>
            <person name="G W."/>
            <person name="Daniel R."/>
        </authorList>
    </citation>
    <scope>NUCLEOTIDE SEQUENCE [LARGE SCALE GENOMIC DNA]</scope>
    <source>
        <strain evidence="2 3">W6</strain>
    </source>
</reference>
<dbReference type="STRING" id="1121324.CLIT_14c00910"/>
<evidence type="ECO:0000256" key="1">
    <source>
        <dbReference type="SAM" id="SignalP"/>
    </source>
</evidence>
<dbReference type="OrthoDB" id="1779554at2"/>
<dbReference type="GO" id="GO:0016787">
    <property type="term" value="F:hydrolase activity"/>
    <property type="evidence" value="ECO:0007669"/>
    <property type="project" value="UniProtKB-KW"/>
</dbReference>
<protein>
    <submittedName>
        <fullName evidence="2">Glycoside hydrolase family 8</fullName>
    </submittedName>
</protein>
<dbReference type="InterPro" id="IPR012341">
    <property type="entry name" value="6hp_glycosidase-like_sf"/>
</dbReference>
<organism evidence="2 3">
    <name type="scientific">Peptoclostridium litorale DSM 5388</name>
    <dbReference type="NCBI Taxonomy" id="1121324"/>
    <lineage>
        <taxon>Bacteria</taxon>
        <taxon>Bacillati</taxon>
        <taxon>Bacillota</taxon>
        <taxon>Clostridia</taxon>
        <taxon>Peptostreptococcales</taxon>
        <taxon>Peptoclostridiaceae</taxon>
        <taxon>Peptoclostridium</taxon>
    </lineage>
</organism>
<keyword evidence="1" id="KW-0732">Signal</keyword>
<gene>
    <name evidence="2" type="ORF">CLIT_14c00910</name>
</gene>
<dbReference type="eggNOG" id="COG3405">
    <property type="taxonomic scope" value="Bacteria"/>
</dbReference>
<accession>A0A069REM8</accession>
<name>A0A069REM8_PEPLI</name>
<dbReference type="Gene3D" id="1.50.10.10">
    <property type="match status" value="1"/>
</dbReference>
<dbReference type="InterPro" id="IPR008928">
    <property type="entry name" value="6-hairpin_glycosidase_sf"/>
</dbReference>
<sequence length="375" mass="42108">MKRFWAFMALFFAAALTSACNTGLDVSEIDIPDGYIKDRSSGMYAERERLCMEFVENRLTSNTGGIHTNYIDSPGGGDVATGHEMLCESEGLIMIYYANRADKEMFDRHYAFVANRLLMSSGTLRWRVDGDGRPLENTSASIDDLRVVRAMLYAYDMWGDEKYMLAADKIGTGILKNTTYKGSLVNHYDEDSNYRGHEIDLSYIDLLTMSIMEGFGDKGWKAAAGKGIEIIDGGYLGDDFPFYRKAYDLKEESYDENESVNMIDSLLVVLHLGELGMQREISLDWLKNTLEDGPVYSRYKTDGTAEPGSYESTAVYAIIARIAKNAGDYGLHRMAVERMISLQVKYEGSRIYGAFGDESTLEVFSFDNLQALLGF</sequence>
<feature type="chain" id="PRO_5038638966" evidence="1">
    <location>
        <begin position="20"/>
        <end position="375"/>
    </location>
</feature>
<dbReference type="Proteomes" id="UP000027946">
    <property type="component" value="Unassembled WGS sequence"/>
</dbReference>
<keyword evidence="2" id="KW-0378">Hydrolase</keyword>
<dbReference type="SUPFAM" id="SSF48208">
    <property type="entry name" value="Six-hairpin glycosidases"/>
    <property type="match status" value="1"/>
</dbReference>
<dbReference type="RefSeq" id="WP_038266504.1">
    <property type="nucleotide sequence ID" value="NZ_FSRH01000015.1"/>
</dbReference>
<dbReference type="EMBL" id="JJMM01000014">
    <property type="protein sequence ID" value="KDR94630.1"/>
    <property type="molecule type" value="Genomic_DNA"/>
</dbReference>
<dbReference type="AlphaFoldDB" id="A0A069REM8"/>
<feature type="signal peptide" evidence="1">
    <location>
        <begin position="1"/>
        <end position="19"/>
    </location>
</feature>
<dbReference type="GO" id="GO:0005975">
    <property type="term" value="P:carbohydrate metabolic process"/>
    <property type="evidence" value="ECO:0007669"/>
    <property type="project" value="InterPro"/>
</dbReference>
<evidence type="ECO:0000313" key="2">
    <source>
        <dbReference type="EMBL" id="KDR94630.1"/>
    </source>
</evidence>